<protein>
    <submittedName>
        <fullName evidence="1">Uncharacterized protein</fullName>
    </submittedName>
</protein>
<dbReference type="Proteomes" id="UP000797356">
    <property type="component" value="Chromosome 1"/>
</dbReference>
<evidence type="ECO:0000313" key="1">
    <source>
        <dbReference type="EMBL" id="KAG1326495.1"/>
    </source>
</evidence>
<name>A0A8K0HUN5_COCNU</name>
<dbReference type="EMBL" id="CM017872">
    <property type="protein sequence ID" value="KAG1326495.1"/>
    <property type="molecule type" value="Genomic_DNA"/>
</dbReference>
<evidence type="ECO:0000313" key="2">
    <source>
        <dbReference type="Proteomes" id="UP000797356"/>
    </source>
</evidence>
<reference evidence="1" key="2">
    <citation type="submission" date="2019-07" db="EMBL/GenBank/DDBJ databases">
        <authorList>
            <person name="Yang Y."/>
            <person name="Bocs S."/>
            <person name="Baudouin L."/>
        </authorList>
    </citation>
    <scope>NUCLEOTIDE SEQUENCE</scope>
    <source>
        <tissue evidence="1">Spear leaf of Hainan Tall coconut</tissue>
    </source>
</reference>
<comment type="caution">
    <text evidence="1">The sequence shown here is derived from an EMBL/GenBank/DDBJ whole genome shotgun (WGS) entry which is preliminary data.</text>
</comment>
<organism evidence="1 2">
    <name type="scientific">Cocos nucifera</name>
    <name type="common">Coconut palm</name>
    <dbReference type="NCBI Taxonomy" id="13894"/>
    <lineage>
        <taxon>Eukaryota</taxon>
        <taxon>Viridiplantae</taxon>
        <taxon>Streptophyta</taxon>
        <taxon>Embryophyta</taxon>
        <taxon>Tracheophyta</taxon>
        <taxon>Spermatophyta</taxon>
        <taxon>Magnoliopsida</taxon>
        <taxon>Liliopsida</taxon>
        <taxon>Arecaceae</taxon>
        <taxon>Arecoideae</taxon>
        <taxon>Cocoseae</taxon>
        <taxon>Attaleinae</taxon>
        <taxon>Cocos</taxon>
    </lineage>
</organism>
<keyword evidence="2" id="KW-1185">Reference proteome</keyword>
<gene>
    <name evidence="1" type="ORF">COCNU_01G004290</name>
</gene>
<sequence length="70" mass="7570">MLKVKMLLSVKSSPHTIDLCAQGNGLRNGMSKGGMALFRAPSNRPMPRIMLLLTGAGPDLWFALLLQNSC</sequence>
<reference evidence="1" key="1">
    <citation type="journal article" date="2017" name="Gigascience">
        <title>The genome draft of coconut (Cocos nucifera).</title>
        <authorList>
            <person name="Xiao Y."/>
            <person name="Xu P."/>
            <person name="Fan H."/>
            <person name="Baudouin L."/>
            <person name="Xia W."/>
            <person name="Bocs S."/>
            <person name="Xu J."/>
            <person name="Li Q."/>
            <person name="Guo A."/>
            <person name="Zhou L."/>
            <person name="Li J."/>
            <person name="Wu Y."/>
            <person name="Ma Z."/>
            <person name="Armero A."/>
            <person name="Issali A.E."/>
            <person name="Liu N."/>
            <person name="Peng M."/>
            <person name="Yang Y."/>
        </authorList>
    </citation>
    <scope>NUCLEOTIDE SEQUENCE</scope>
    <source>
        <tissue evidence="1">Spear leaf of Hainan Tall coconut</tissue>
    </source>
</reference>
<proteinExistence type="predicted"/>
<dbReference type="AlphaFoldDB" id="A0A8K0HUN5"/>
<accession>A0A8K0HUN5</accession>